<feature type="transmembrane region" description="Helical" evidence="10">
    <location>
        <begin position="6"/>
        <end position="23"/>
    </location>
</feature>
<dbReference type="PANTHER" id="PTHR13285">
    <property type="entry name" value="ACYLTRANSFERASE"/>
    <property type="match status" value="1"/>
</dbReference>
<organism evidence="11 12">
    <name type="scientific">Coprobacillus cateniformis</name>
    <dbReference type="NCBI Taxonomy" id="100884"/>
    <lineage>
        <taxon>Bacteria</taxon>
        <taxon>Bacillati</taxon>
        <taxon>Bacillota</taxon>
        <taxon>Erysipelotrichia</taxon>
        <taxon>Erysipelotrichales</taxon>
        <taxon>Coprobacillaceae</taxon>
        <taxon>Coprobacillus</taxon>
    </lineage>
</organism>
<keyword evidence="7 9" id="KW-0472">Membrane</keyword>
<dbReference type="Proteomes" id="UP000003157">
    <property type="component" value="Unassembled WGS sequence"/>
</dbReference>
<dbReference type="OrthoDB" id="9805788at2"/>
<feature type="transmembrane region" description="Helical" evidence="10">
    <location>
        <begin position="397"/>
        <end position="417"/>
    </location>
</feature>
<feature type="transmembrane region" description="Helical" evidence="10">
    <location>
        <begin position="77"/>
        <end position="98"/>
    </location>
</feature>
<dbReference type="GeneID" id="78231026"/>
<dbReference type="GO" id="GO:0005886">
    <property type="term" value="C:plasma membrane"/>
    <property type="evidence" value="ECO:0007669"/>
    <property type="project" value="UniProtKB-SubCell"/>
</dbReference>
<reference evidence="11 12" key="1">
    <citation type="submission" date="2010-12" db="EMBL/GenBank/DDBJ databases">
        <title>The Genome Sequence of Coprobacillus sp. strain 29_1.</title>
        <authorList>
            <consortium name="The Broad Institute Genome Sequencing Platform"/>
            <person name="Earl A."/>
            <person name="Ward D."/>
            <person name="Feldgarden M."/>
            <person name="Gevers D."/>
            <person name="Daigneault M."/>
            <person name="Sibley C.D."/>
            <person name="White A."/>
            <person name="Strauss J."/>
            <person name="Allen-Vercoe E."/>
            <person name="Young S.K."/>
            <person name="Zeng Q."/>
            <person name="Gargeya S."/>
            <person name="Fitzgerald M."/>
            <person name="Haas B."/>
            <person name="Abouelleil A."/>
            <person name="Alvarado L."/>
            <person name="Arachchi H.M."/>
            <person name="Berlin A."/>
            <person name="Brown A."/>
            <person name="Chapman S.B."/>
            <person name="Chen Z."/>
            <person name="Dunbar C."/>
            <person name="Freedman E."/>
            <person name="Gearin G."/>
            <person name="Gellesch M."/>
            <person name="Goldberg J."/>
            <person name="Griggs A."/>
            <person name="Gujja S."/>
            <person name="Heilman E."/>
            <person name="Heiman D."/>
            <person name="Howarth C."/>
            <person name="Larson L."/>
            <person name="Lui A."/>
            <person name="MacDonald P.J.P."/>
            <person name="Mehta T."/>
            <person name="Montmayeur A."/>
            <person name="Murphy C."/>
            <person name="Neiman D."/>
            <person name="Pearson M."/>
            <person name="Priest M."/>
            <person name="Roberts A."/>
            <person name="Saif S."/>
            <person name="Shea T."/>
            <person name="Shenoy N."/>
            <person name="Sisk P."/>
            <person name="Stolte C."/>
            <person name="Sykes S."/>
            <person name="White J."/>
            <person name="Yandava C."/>
            <person name="Nusbaum C."/>
            <person name="Birren B."/>
        </authorList>
    </citation>
    <scope>NUCLEOTIDE SEQUENCE [LARGE SCALE GENOMIC DNA]</scope>
    <source>
        <strain evidence="11 12">29_1</strain>
    </source>
</reference>
<proteinExistence type="inferred from homology"/>
<dbReference type="EMBL" id="ADKX01000026">
    <property type="protein sequence ID" value="EFW05248.1"/>
    <property type="molecule type" value="Genomic_DNA"/>
</dbReference>
<dbReference type="PIRSF" id="PIRSF016636">
    <property type="entry name" value="AlgI_DltB"/>
    <property type="match status" value="1"/>
</dbReference>
<feature type="transmembrane region" description="Helical" evidence="10">
    <location>
        <begin position="119"/>
        <end position="137"/>
    </location>
</feature>
<dbReference type="GO" id="GO:0016746">
    <property type="term" value="F:acyltransferase activity"/>
    <property type="evidence" value="ECO:0007669"/>
    <property type="project" value="UniProtKB-KW"/>
</dbReference>
<name>E7G9F4_9FIRM</name>
<comment type="subcellular location">
    <subcellularLocation>
        <location evidence="1">Cell membrane</location>
        <topology evidence="1">Multi-pass membrane protein</topology>
    </subcellularLocation>
</comment>
<dbReference type="InterPro" id="IPR004299">
    <property type="entry name" value="MBOAT_fam"/>
</dbReference>
<sequence length="488" mass="56897">MLFNSYVFIFLFFPLALSGYFLLNKLTDNKYSKIYLTLMSLWFYAYFNYSYLSIIVASIICNYCLSLFMHKTENKKIRIFLLITGILFNVGILFYFKYMNFFIMNLNKLFATSFIIKQIILPLGISFFTFQQLSYVIDSYTKDIPVYSFIDYALFVMFFPQLIAGPIVLHDEIIPQFEDQSKKRFNWDNFSVGLMAFSCGMAKKILIADAFGRVVDWGFNLQTTGGILGTTNAILVILAYTFQLYFDFSGYCDMATGIAKCFNIDLPMNFNSPYKALTINEFWKRWHITLTRFLRVYIYFPLGGNRKGKYRTYLNLFIVFLVSGLWHGANYTFIVWGMLHGIAMLINRIFKEKIDHIHPALNWLITFSFINLTWTIFRSDSLHQAMAIFKEIFTFNFTGISTDIFNALYSSDISFFISKIPYINERIQVIFVPLVFVIILIAVLGFKNTNEKISSFHPSVHNAVFYSVILFLCIISLAGVSTFLYFNF</sequence>
<dbReference type="HOGENOM" id="CLU_025255_1_3_9"/>
<keyword evidence="4 9" id="KW-0808">Transferase</keyword>
<keyword evidence="8 9" id="KW-0012">Acyltransferase</keyword>
<dbReference type="RefSeq" id="WP_008788508.1">
    <property type="nucleotide sequence ID" value="NZ_AKCB01000003.1"/>
</dbReference>
<dbReference type="Pfam" id="PF03062">
    <property type="entry name" value="MBOAT"/>
    <property type="match status" value="1"/>
</dbReference>
<evidence type="ECO:0000256" key="10">
    <source>
        <dbReference type="SAM" id="Phobius"/>
    </source>
</evidence>
<evidence type="ECO:0000256" key="1">
    <source>
        <dbReference type="ARBA" id="ARBA00004651"/>
    </source>
</evidence>
<feature type="transmembrane region" description="Helical" evidence="10">
    <location>
        <begin position="466"/>
        <end position="486"/>
    </location>
</feature>
<keyword evidence="12" id="KW-1185">Reference proteome</keyword>
<keyword evidence="3 9" id="KW-1003">Cell membrane</keyword>
<dbReference type="STRING" id="100884.GCA_000269565_03241"/>
<evidence type="ECO:0000256" key="8">
    <source>
        <dbReference type="ARBA" id="ARBA00023315"/>
    </source>
</evidence>
<dbReference type="GO" id="GO:0042121">
    <property type="term" value="P:alginic acid biosynthetic process"/>
    <property type="evidence" value="ECO:0007669"/>
    <property type="project" value="InterPro"/>
</dbReference>
<feature type="transmembrane region" description="Helical" evidence="10">
    <location>
        <begin position="357"/>
        <end position="377"/>
    </location>
</feature>
<keyword evidence="5 10" id="KW-0812">Transmembrane</keyword>
<evidence type="ECO:0000256" key="3">
    <source>
        <dbReference type="ARBA" id="ARBA00022475"/>
    </source>
</evidence>
<dbReference type="InterPro" id="IPR051085">
    <property type="entry name" value="MB_O-acyltransferase"/>
</dbReference>
<evidence type="ECO:0000256" key="2">
    <source>
        <dbReference type="ARBA" id="ARBA00010323"/>
    </source>
</evidence>
<dbReference type="eggNOG" id="COG1696">
    <property type="taxonomic scope" value="Bacteria"/>
</dbReference>
<keyword evidence="6 10" id="KW-1133">Transmembrane helix</keyword>
<feature type="transmembrane region" description="Helical" evidence="10">
    <location>
        <begin position="190"/>
        <end position="207"/>
    </location>
</feature>
<feature type="transmembrane region" description="Helical" evidence="10">
    <location>
        <begin position="429"/>
        <end position="446"/>
    </location>
</feature>
<feature type="transmembrane region" description="Helical" evidence="10">
    <location>
        <begin position="149"/>
        <end position="169"/>
    </location>
</feature>
<feature type="transmembrane region" description="Helical" evidence="10">
    <location>
        <begin position="43"/>
        <end position="65"/>
    </location>
</feature>
<evidence type="ECO:0000313" key="11">
    <source>
        <dbReference type="EMBL" id="EFW05248.1"/>
    </source>
</evidence>
<evidence type="ECO:0000256" key="4">
    <source>
        <dbReference type="ARBA" id="ARBA00022679"/>
    </source>
</evidence>
<evidence type="ECO:0000256" key="5">
    <source>
        <dbReference type="ARBA" id="ARBA00022692"/>
    </source>
</evidence>
<accession>E7G9F4</accession>
<gene>
    <name evidence="11" type="ORF">HMPREF9488_01392</name>
</gene>
<dbReference type="PANTHER" id="PTHR13285:SF23">
    <property type="entry name" value="TEICHOIC ACID D-ALANYLTRANSFERASE"/>
    <property type="match status" value="1"/>
</dbReference>
<evidence type="ECO:0000256" key="7">
    <source>
        <dbReference type="ARBA" id="ARBA00023136"/>
    </source>
</evidence>
<comment type="similarity">
    <text evidence="2 9">Belongs to the membrane-bound acyltransferase family.</text>
</comment>
<dbReference type="InterPro" id="IPR024194">
    <property type="entry name" value="Ac/AlaTfrase_AlgI/DltB"/>
</dbReference>
<dbReference type="PIRSF" id="PIRSF500217">
    <property type="entry name" value="AlgI"/>
    <property type="match status" value="1"/>
</dbReference>
<dbReference type="InterPro" id="IPR028362">
    <property type="entry name" value="AlgI"/>
</dbReference>
<evidence type="ECO:0000256" key="9">
    <source>
        <dbReference type="PIRNR" id="PIRNR016636"/>
    </source>
</evidence>
<protein>
    <submittedName>
        <fullName evidence="11">Alginate O-acetyltransferase</fullName>
    </submittedName>
</protein>
<feature type="transmembrane region" description="Helical" evidence="10">
    <location>
        <begin position="227"/>
        <end position="246"/>
    </location>
</feature>
<comment type="caution">
    <text evidence="11">The sequence shown here is derived from an EMBL/GenBank/DDBJ whole genome shotgun (WGS) entry which is preliminary data.</text>
</comment>
<dbReference type="AlphaFoldDB" id="E7G9F4"/>
<evidence type="ECO:0000313" key="12">
    <source>
        <dbReference type="Proteomes" id="UP000003157"/>
    </source>
</evidence>
<evidence type="ECO:0000256" key="6">
    <source>
        <dbReference type="ARBA" id="ARBA00022989"/>
    </source>
</evidence>